<dbReference type="OMA" id="EFQVATE"/>
<protein>
    <submittedName>
        <fullName evidence="2">Uncharacterized protein</fullName>
    </submittedName>
</protein>
<sequence length="77" mass="7944">MASEMSTDMKFSEEEVVSHPRILEGGGGGFGSMNMDEFMSNIWNVEEFQAAIGVGLVGMEEAPLVGASGSGGGRDAG</sequence>
<dbReference type="EMBL" id="LT934116">
    <property type="protein sequence ID" value="VAH82038.1"/>
    <property type="molecule type" value="Genomic_DNA"/>
</dbReference>
<gene>
    <name evidence="2" type="ORF">TRITD_3Bv1G209310</name>
</gene>
<proteinExistence type="predicted"/>
<evidence type="ECO:0000313" key="3">
    <source>
        <dbReference type="Proteomes" id="UP000324705"/>
    </source>
</evidence>
<evidence type="ECO:0000313" key="2">
    <source>
        <dbReference type="EMBL" id="VAH82038.1"/>
    </source>
</evidence>
<feature type="region of interest" description="Disordered" evidence="1">
    <location>
        <begin position="1"/>
        <end position="24"/>
    </location>
</feature>
<feature type="compositionally biased region" description="Basic and acidic residues" evidence="1">
    <location>
        <begin position="10"/>
        <end position="22"/>
    </location>
</feature>
<dbReference type="Proteomes" id="UP000324705">
    <property type="component" value="Chromosome 3B"/>
</dbReference>
<dbReference type="AlphaFoldDB" id="A0A9R1S690"/>
<name>A0A9R1S690_TRITD</name>
<evidence type="ECO:0000256" key="1">
    <source>
        <dbReference type="SAM" id="MobiDB-lite"/>
    </source>
</evidence>
<reference evidence="2 3" key="1">
    <citation type="submission" date="2017-09" db="EMBL/GenBank/DDBJ databases">
        <authorList>
            <consortium name="International Durum Wheat Genome Sequencing Consortium (IDWGSC)"/>
            <person name="Milanesi L."/>
        </authorList>
    </citation>
    <scope>NUCLEOTIDE SEQUENCE [LARGE SCALE GENOMIC DNA]</scope>
    <source>
        <strain evidence="3">cv. Svevo</strain>
    </source>
</reference>
<dbReference type="Gramene" id="TRITD3Bv1G209310.1">
    <property type="protein sequence ID" value="TRITD3Bv1G209310.1"/>
    <property type="gene ID" value="TRITD3Bv1G209310"/>
</dbReference>
<accession>A0A9R1S690</accession>
<organism evidence="2 3">
    <name type="scientific">Triticum turgidum subsp. durum</name>
    <name type="common">Durum wheat</name>
    <name type="synonym">Triticum durum</name>
    <dbReference type="NCBI Taxonomy" id="4567"/>
    <lineage>
        <taxon>Eukaryota</taxon>
        <taxon>Viridiplantae</taxon>
        <taxon>Streptophyta</taxon>
        <taxon>Embryophyta</taxon>
        <taxon>Tracheophyta</taxon>
        <taxon>Spermatophyta</taxon>
        <taxon>Magnoliopsida</taxon>
        <taxon>Liliopsida</taxon>
        <taxon>Poales</taxon>
        <taxon>Poaceae</taxon>
        <taxon>BOP clade</taxon>
        <taxon>Pooideae</taxon>
        <taxon>Triticodae</taxon>
        <taxon>Triticeae</taxon>
        <taxon>Triticinae</taxon>
        <taxon>Triticum</taxon>
    </lineage>
</organism>
<keyword evidence="3" id="KW-1185">Reference proteome</keyword>